<evidence type="ECO:0000259" key="1">
    <source>
        <dbReference type="SMART" id="SM01001"/>
    </source>
</evidence>
<keyword evidence="3" id="KW-1185">Reference proteome</keyword>
<protein>
    <submittedName>
        <fullName evidence="2">Circadian phase modifier</fullName>
    </submittedName>
</protein>
<evidence type="ECO:0000313" key="3">
    <source>
        <dbReference type="Proteomes" id="UP000214646"/>
    </source>
</evidence>
<dbReference type="GO" id="GO:0016787">
    <property type="term" value="F:hydrolase activity"/>
    <property type="evidence" value="ECO:0007669"/>
    <property type="project" value="InterPro"/>
</dbReference>
<organism evidence="2 3">
    <name type="scientific">Fimbriiglobus ruber</name>
    <dbReference type="NCBI Taxonomy" id="1908690"/>
    <lineage>
        <taxon>Bacteria</taxon>
        <taxon>Pseudomonadati</taxon>
        <taxon>Planctomycetota</taxon>
        <taxon>Planctomycetia</taxon>
        <taxon>Gemmatales</taxon>
        <taxon>Gemmataceae</taxon>
        <taxon>Fimbriiglobus</taxon>
    </lineage>
</organism>
<sequence length="253" mass="26607">MTPDDLKALLTAVGDGRVTVEEAAERLGDPAVGDIGFATLDLHRRERCGFPEVILAEGKTAEWTEGAVRRMVEAGQDVFATRVSADQAAHLAAHFPQADQDRLARTFWLPMPGWQPANLGRVWVVTAGTSDLPVAQEALVTARVMGARADLVVDVGVAGIHRLLRHRDKLAMADVVVVVAGMDGALPSVVGGLIDCPVIAVPTSVGYGAAFGGVAALLTMLNSCSAGVAVVNIDAGFKAGYVAARIIRRMYKE</sequence>
<dbReference type="GO" id="GO:0006189">
    <property type="term" value="P:'de novo' IMP biosynthetic process"/>
    <property type="evidence" value="ECO:0007669"/>
    <property type="project" value="InterPro"/>
</dbReference>
<dbReference type="RefSeq" id="WP_088252329.1">
    <property type="nucleotide sequence ID" value="NZ_NIDE01000001.1"/>
</dbReference>
<dbReference type="EMBL" id="NIDE01000001">
    <property type="protein sequence ID" value="OWK47194.1"/>
    <property type="molecule type" value="Genomic_DNA"/>
</dbReference>
<dbReference type="OrthoDB" id="9782511at2"/>
<reference evidence="3" key="1">
    <citation type="submission" date="2017-06" db="EMBL/GenBank/DDBJ databases">
        <title>Genome analysis of Fimbriiglobus ruber SP5, the first member of the order Planctomycetales with confirmed chitinolytic capability.</title>
        <authorList>
            <person name="Ravin N.V."/>
            <person name="Rakitin A.L."/>
            <person name="Ivanova A.A."/>
            <person name="Beletsky A.V."/>
            <person name="Kulichevskaya I.S."/>
            <person name="Mardanov A.V."/>
            <person name="Dedysh S.N."/>
        </authorList>
    </citation>
    <scope>NUCLEOTIDE SEQUENCE [LARGE SCALE GENOMIC DNA]</scope>
    <source>
        <strain evidence="3">SP5</strain>
    </source>
</reference>
<dbReference type="NCBIfam" id="NF033503">
    <property type="entry name" value="LarB"/>
    <property type="match status" value="1"/>
</dbReference>
<comment type="caution">
    <text evidence="2">The sequence shown here is derived from an EMBL/GenBank/DDBJ whole genome shotgun (WGS) entry which is preliminary data.</text>
</comment>
<dbReference type="AlphaFoldDB" id="A0A225E600"/>
<dbReference type="Pfam" id="PF00731">
    <property type="entry name" value="AIRC"/>
    <property type="match status" value="1"/>
</dbReference>
<dbReference type="InterPro" id="IPR039476">
    <property type="entry name" value="P2CMN_synthase_LarB"/>
</dbReference>
<dbReference type="Gene3D" id="3.40.50.1970">
    <property type="match status" value="1"/>
</dbReference>
<dbReference type="SUPFAM" id="SSF52255">
    <property type="entry name" value="N5-CAIR mutase (phosphoribosylaminoimidazole carboxylase, PurE)"/>
    <property type="match status" value="1"/>
</dbReference>
<dbReference type="PANTHER" id="PTHR43064">
    <property type="entry name" value="PHOSPHORIBOSYLAMINOIMIDAZOLE CARBOXYLASE-RELATED"/>
    <property type="match status" value="1"/>
</dbReference>
<dbReference type="PANTHER" id="PTHR43064:SF1">
    <property type="entry name" value="SLL1489 PROTEIN"/>
    <property type="match status" value="1"/>
</dbReference>
<proteinExistence type="predicted"/>
<dbReference type="InterPro" id="IPR000031">
    <property type="entry name" value="PurE_dom"/>
</dbReference>
<dbReference type="Proteomes" id="UP000214646">
    <property type="component" value="Unassembled WGS sequence"/>
</dbReference>
<evidence type="ECO:0000313" key="2">
    <source>
        <dbReference type="EMBL" id="OWK47194.1"/>
    </source>
</evidence>
<accession>A0A225E600</accession>
<gene>
    <name evidence="2" type="ORF">FRUB_00893</name>
</gene>
<feature type="domain" description="PurE" evidence="1">
    <location>
        <begin position="120"/>
        <end position="252"/>
    </location>
</feature>
<dbReference type="SMART" id="SM01001">
    <property type="entry name" value="AIRC"/>
    <property type="match status" value="1"/>
</dbReference>
<name>A0A225E600_9BACT</name>